<evidence type="ECO:0000313" key="7">
    <source>
        <dbReference type="Proteomes" id="UP000240542"/>
    </source>
</evidence>
<dbReference type="InterPro" id="IPR011991">
    <property type="entry name" value="ArsR-like_HTH"/>
</dbReference>
<dbReference type="PANTHER" id="PTHR33154">
    <property type="entry name" value="TRANSCRIPTIONAL REGULATOR, ARSR FAMILY"/>
    <property type="match status" value="1"/>
</dbReference>
<protein>
    <submittedName>
        <fullName evidence="6">ArsR family transcriptional regulator</fullName>
    </submittedName>
</protein>
<evidence type="ECO:0000256" key="2">
    <source>
        <dbReference type="ARBA" id="ARBA00023125"/>
    </source>
</evidence>
<dbReference type="InterPro" id="IPR036390">
    <property type="entry name" value="WH_DNA-bd_sf"/>
</dbReference>
<dbReference type="AlphaFoldDB" id="A0A2P8DNW9"/>
<dbReference type="OrthoDB" id="9806976at2"/>
<dbReference type="PANTHER" id="PTHR33154:SF33">
    <property type="entry name" value="TRANSCRIPTIONAL REPRESSOR SDPR"/>
    <property type="match status" value="1"/>
</dbReference>
<reference evidence="6 7" key="1">
    <citation type="submission" date="2018-03" db="EMBL/GenBank/DDBJ databases">
        <title>Genomic Encyclopedia of Archaeal and Bacterial Type Strains, Phase II (KMG-II): from individual species to whole genera.</title>
        <authorList>
            <person name="Goeker M."/>
        </authorList>
    </citation>
    <scope>NUCLEOTIDE SEQUENCE [LARGE SCALE GENOMIC DNA]</scope>
    <source>
        <strain evidence="6 7">DSM 45312</strain>
    </source>
</reference>
<feature type="region of interest" description="Disordered" evidence="4">
    <location>
        <begin position="98"/>
        <end position="126"/>
    </location>
</feature>
<name>A0A2P8DNW9_9ACTN</name>
<dbReference type="NCBIfam" id="NF033788">
    <property type="entry name" value="HTH_metalloreg"/>
    <property type="match status" value="1"/>
</dbReference>
<keyword evidence="3" id="KW-0804">Transcription</keyword>
<dbReference type="InterPro" id="IPR051081">
    <property type="entry name" value="HTH_MetalResp_TranReg"/>
</dbReference>
<dbReference type="Proteomes" id="UP000240542">
    <property type="component" value="Unassembled WGS sequence"/>
</dbReference>
<dbReference type="PROSITE" id="PS50987">
    <property type="entry name" value="HTH_ARSR_2"/>
    <property type="match status" value="1"/>
</dbReference>
<dbReference type="InterPro" id="IPR036388">
    <property type="entry name" value="WH-like_DNA-bd_sf"/>
</dbReference>
<sequence>MPATASAVLDALGDPTRRSILERLADGPLAVGALAERLPVSRPAVSQHLRVLKDAELVAESAVGTRRLYRLDPTGIEAVRAYLDRFWATTLDNFAALAEAEARRDPRPPDDDRRRPDRPPPEGEHP</sequence>
<evidence type="ECO:0000259" key="5">
    <source>
        <dbReference type="PROSITE" id="PS50987"/>
    </source>
</evidence>
<accession>A0A2P8DNW9</accession>
<dbReference type="PRINTS" id="PR00778">
    <property type="entry name" value="HTHARSR"/>
</dbReference>
<feature type="domain" description="HTH arsR-type" evidence="5">
    <location>
        <begin position="1"/>
        <end position="91"/>
    </location>
</feature>
<evidence type="ECO:0000256" key="4">
    <source>
        <dbReference type="SAM" id="MobiDB-lite"/>
    </source>
</evidence>
<dbReference type="Gene3D" id="1.10.10.10">
    <property type="entry name" value="Winged helix-like DNA-binding domain superfamily/Winged helix DNA-binding domain"/>
    <property type="match status" value="1"/>
</dbReference>
<keyword evidence="2" id="KW-0238">DNA-binding</keyword>
<dbReference type="GO" id="GO:0003677">
    <property type="term" value="F:DNA binding"/>
    <property type="evidence" value="ECO:0007669"/>
    <property type="project" value="UniProtKB-KW"/>
</dbReference>
<evidence type="ECO:0000313" key="6">
    <source>
        <dbReference type="EMBL" id="PSK98920.1"/>
    </source>
</evidence>
<organism evidence="6 7">
    <name type="scientific">Murinocardiopsis flavida</name>
    <dbReference type="NCBI Taxonomy" id="645275"/>
    <lineage>
        <taxon>Bacteria</taxon>
        <taxon>Bacillati</taxon>
        <taxon>Actinomycetota</taxon>
        <taxon>Actinomycetes</taxon>
        <taxon>Streptosporangiales</taxon>
        <taxon>Nocardiopsidaceae</taxon>
        <taxon>Murinocardiopsis</taxon>
    </lineage>
</organism>
<dbReference type="EMBL" id="PYGA01000004">
    <property type="protein sequence ID" value="PSK98920.1"/>
    <property type="molecule type" value="Genomic_DNA"/>
</dbReference>
<dbReference type="SUPFAM" id="SSF46785">
    <property type="entry name" value="Winged helix' DNA-binding domain"/>
    <property type="match status" value="1"/>
</dbReference>
<keyword evidence="7" id="KW-1185">Reference proteome</keyword>
<dbReference type="InterPro" id="IPR001845">
    <property type="entry name" value="HTH_ArsR_DNA-bd_dom"/>
</dbReference>
<dbReference type="GO" id="GO:0003700">
    <property type="term" value="F:DNA-binding transcription factor activity"/>
    <property type="evidence" value="ECO:0007669"/>
    <property type="project" value="InterPro"/>
</dbReference>
<dbReference type="SMART" id="SM00418">
    <property type="entry name" value="HTH_ARSR"/>
    <property type="match status" value="1"/>
</dbReference>
<proteinExistence type="predicted"/>
<evidence type="ECO:0000256" key="3">
    <source>
        <dbReference type="ARBA" id="ARBA00023163"/>
    </source>
</evidence>
<dbReference type="RefSeq" id="WP_106582247.1">
    <property type="nucleotide sequence ID" value="NZ_PYGA01000004.1"/>
</dbReference>
<keyword evidence="1" id="KW-0805">Transcription regulation</keyword>
<comment type="caution">
    <text evidence="6">The sequence shown here is derived from an EMBL/GenBank/DDBJ whole genome shotgun (WGS) entry which is preliminary data.</text>
</comment>
<dbReference type="Pfam" id="PF12840">
    <property type="entry name" value="HTH_20"/>
    <property type="match status" value="1"/>
</dbReference>
<dbReference type="CDD" id="cd00090">
    <property type="entry name" value="HTH_ARSR"/>
    <property type="match status" value="1"/>
</dbReference>
<evidence type="ECO:0000256" key="1">
    <source>
        <dbReference type="ARBA" id="ARBA00023015"/>
    </source>
</evidence>
<feature type="compositionally biased region" description="Basic and acidic residues" evidence="4">
    <location>
        <begin position="100"/>
        <end position="126"/>
    </location>
</feature>
<gene>
    <name evidence="6" type="ORF">CLV63_104144</name>
</gene>